<evidence type="ECO:0000256" key="4">
    <source>
        <dbReference type="SAM" id="Phobius"/>
    </source>
</evidence>
<dbReference type="GO" id="GO:0051787">
    <property type="term" value="F:misfolded protein binding"/>
    <property type="evidence" value="ECO:0007669"/>
    <property type="project" value="TreeGrafter"/>
</dbReference>
<dbReference type="PROSITE" id="PS50076">
    <property type="entry name" value="DNAJ_2"/>
    <property type="match status" value="1"/>
</dbReference>
<dbReference type="Pfam" id="PF00226">
    <property type="entry name" value="DnaJ"/>
    <property type="match status" value="1"/>
</dbReference>
<feature type="transmembrane region" description="Helical" evidence="4">
    <location>
        <begin position="12"/>
        <end position="30"/>
    </location>
</feature>
<organism evidence="6">
    <name type="scientific">Fibrocapsa japonica</name>
    <dbReference type="NCBI Taxonomy" id="94617"/>
    <lineage>
        <taxon>Eukaryota</taxon>
        <taxon>Sar</taxon>
        <taxon>Stramenopiles</taxon>
        <taxon>Ochrophyta</taxon>
        <taxon>Raphidophyceae</taxon>
        <taxon>Chattonellales</taxon>
        <taxon>Chattonellaceae</taxon>
        <taxon>Fibrocapsa</taxon>
    </lineage>
</organism>
<dbReference type="AlphaFoldDB" id="A0A7S2V2D7"/>
<evidence type="ECO:0000313" key="6">
    <source>
        <dbReference type="EMBL" id="CAD9868041.1"/>
    </source>
</evidence>
<evidence type="ECO:0000256" key="2">
    <source>
        <dbReference type="ARBA" id="ARBA00022729"/>
    </source>
</evidence>
<dbReference type="InterPro" id="IPR051727">
    <property type="entry name" value="DnaJ_C3_Co-chaperones"/>
</dbReference>
<keyword evidence="2" id="KW-0732">Signal</keyword>
<dbReference type="GO" id="GO:0034975">
    <property type="term" value="P:protein folding in endoplasmic reticulum"/>
    <property type="evidence" value="ECO:0007669"/>
    <property type="project" value="TreeGrafter"/>
</dbReference>
<name>A0A7S2V2D7_9STRA</name>
<keyword evidence="4" id="KW-0472">Membrane</keyword>
<dbReference type="SMART" id="SM00271">
    <property type="entry name" value="DnaJ"/>
    <property type="match status" value="1"/>
</dbReference>
<dbReference type="InterPro" id="IPR001623">
    <property type="entry name" value="DnaJ_domain"/>
</dbReference>
<dbReference type="EMBL" id="HBHR01016693">
    <property type="protein sequence ID" value="CAD9868041.1"/>
    <property type="molecule type" value="Transcribed_RNA"/>
</dbReference>
<keyword evidence="4" id="KW-1133">Transmembrane helix</keyword>
<dbReference type="PANTHER" id="PTHR44140:SF2">
    <property type="entry name" value="LD25575P"/>
    <property type="match status" value="1"/>
</dbReference>
<dbReference type="Gene3D" id="1.10.287.110">
    <property type="entry name" value="DnaJ domain"/>
    <property type="match status" value="1"/>
</dbReference>
<reference evidence="6" key="1">
    <citation type="submission" date="2021-01" db="EMBL/GenBank/DDBJ databases">
        <authorList>
            <person name="Corre E."/>
            <person name="Pelletier E."/>
            <person name="Niang G."/>
            <person name="Scheremetjew M."/>
            <person name="Finn R."/>
            <person name="Kale V."/>
            <person name="Holt S."/>
            <person name="Cochrane G."/>
            <person name="Meng A."/>
            <person name="Brown T."/>
            <person name="Cohen L."/>
        </authorList>
    </citation>
    <scope>NUCLEOTIDE SEQUENCE</scope>
    <source>
        <strain evidence="6">CCMP1661</strain>
    </source>
</reference>
<sequence>MPTTSKQYCFDFFLIIFFLGFLYFNMYIVLNNLKYISDTDDIVSRAKAEKEPKDEAKVGLDSHQSQLNKDYYEILGVERLANSDKITRAYEELSRKANHDKISDGEGQNGGRRSRDLEEAYKVLTNNHLRAQFDRGENAFSRITPE</sequence>
<evidence type="ECO:0000256" key="3">
    <source>
        <dbReference type="ARBA" id="ARBA00022824"/>
    </source>
</evidence>
<evidence type="ECO:0000259" key="5">
    <source>
        <dbReference type="PROSITE" id="PS50076"/>
    </source>
</evidence>
<keyword evidence="4" id="KW-0812">Transmembrane</keyword>
<feature type="domain" description="J" evidence="5">
    <location>
        <begin position="70"/>
        <end position="137"/>
    </location>
</feature>
<accession>A0A7S2V2D7</accession>
<evidence type="ECO:0000256" key="1">
    <source>
        <dbReference type="ARBA" id="ARBA00004240"/>
    </source>
</evidence>
<dbReference type="PRINTS" id="PR00625">
    <property type="entry name" value="JDOMAIN"/>
</dbReference>
<keyword evidence="3" id="KW-0256">Endoplasmic reticulum</keyword>
<dbReference type="SUPFAM" id="SSF46565">
    <property type="entry name" value="Chaperone J-domain"/>
    <property type="match status" value="1"/>
</dbReference>
<dbReference type="GO" id="GO:0005783">
    <property type="term" value="C:endoplasmic reticulum"/>
    <property type="evidence" value="ECO:0007669"/>
    <property type="project" value="UniProtKB-SubCell"/>
</dbReference>
<dbReference type="PANTHER" id="PTHR44140">
    <property type="entry name" value="LD25575P"/>
    <property type="match status" value="1"/>
</dbReference>
<comment type="subcellular location">
    <subcellularLocation>
        <location evidence="1">Endoplasmic reticulum</location>
    </subcellularLocation>
</comment>
<dbReference type="GO" id="GO:0051087">
    <property type="term" value="F:protein-folding chaperone binding"/>
    <property type="evidence" value="ECO:0007669"/>
    <property type="project" value="TreeGrafter"/>
</dbReference>
<proteinExistence type="predicted"/>
<gene>
    <name evidence="6" type="ORF">FJAP1339_LOCUS8361</name>
</gene>
<protein>
    <recommendedName>
        <fullName evidence="5">J domain-containing protein</fullName>
    </recommendedName>
</protein>
<dbReference type="InterPro" id="IPR036869">
    <property type="entry name" value="J_dom_sf"/>
</dbReference>
<dbReference type="CDD" id="cd06257">
    <property type="entry name" value="DnaJ"/>
    <property type="match status" value="1"/>
</dbReference>